<evidence type="ECO:0000256" key="1">
    <source>
        <dbReference type="SAM" id="SignalP"/>
    </source>
</evidence>
<dbReference type="EMBL" id="GDJX01017763">
    <property type="protein sequence ID" value="JAT50173.1"/>
    <property type="molecule type" value="Transcribed_RNA"/>
</dbReference>
<dbReference type="AlphaFoldDB" id="A0A1D1Y6C6"/>
<gene>
    <name evidence="2" type="primary">MCCL_0996</name>
    <name evidence="2" type="ORF">g.138160</name>
</gene>
<proteinExistence type="predicted"/>
<feature type="signal peptide" evidence="1">
    <location>
        <begin position="1"/>
        <end position="20"/>
    </location>
</feature>
<sequence>MNRNFIFAFTLLAIIFMVNAAPQRLSRRETVTFNDCPIKGASTLTVAIVPNPIVASSVASFTVTGILGSDVTAGETKLAVGFADESGQKLLEEVYYQTFTTSFKAGDKVTIEASSVTTPVLPSVYTVGVAIGDPKVGSPFVPLDIFGCAYAVVGDSSKASFPFDTISGAST</sequence>
<evidence type="ECO:0000313" key="2">
    <source>
        <dbReference type="EMBL" id="JAT50173.1"/>
    </source>
</evidence>
<keyword evidence="1" id="KW-0732">Signal</keyword>
<organism evidence="2">
    <name type="scientific">Anthurium amnicola</name>
    <dbReference type="NCBI Taxonomy" id="1678845"/>
    <lineage>
        <taxon>Eukaryota</taxon>
        <taxon>Viridiplantae</taxon>
        <taxon>Streptophyta</taxon>
        <taxon>Embryophyta</taxon>
        <taxon>Tracheophyta</taxon>
        <taxon>Spermatophyta</taxon>
        <taxon>Magnoliopsida</taxon>
        <taxon>Liliopsida</taxon>
        <taxon>Araceae</taxon>
        <taxon>Pothoideae</taxon>
        <taxon>Potheae</taxon>
        <taxon>Anthurium</taxon>
    </lineage>
</organism>
<protein>
    <submittedName>
        <fullName evidence="2">UPF0291 protein MCCL_0996</fullName>
    </submittedName>
</protein>
<accession>A0A1D1Y6C6</accession>
<name>A0A1D1Y6C6_9ARAE</name>
<feature type="chain" id="PRO_5008899960" evidence="1">
    <location>
        <begin position="21"/>
        <end position="171"/>
    </location>
</feature>
<reference evidence="2" key="1">
    <citation type="submission" date="2015-07" db="EMBL/GenBank/DDBJ databases">
        <title>Transcriptome Assembly of Anthurium amnicola.</title>
        <authorList>
            <person name="Suzuki J."/>
        </authorList>
    </citation>
    <scope>NUCLEOTIDE SEQUENCE</scope>
</reference>